<dbReference type="SUPFAM" id="SSF48464">
    <property type="entry name" value="ENTH/VHS domain"/>
    <property type="match status" value="1"/>
</dbReference>
<accession>A0A164ZZ01</accession>
<name>A0A164ZZ01_XYLHT</name>
<dbReference type="STRING" id="1328760.A0A164ZZ01"/>
<reference evidence="2 3" key="1">
    <citation type="journal article" date="2016" name="Fungal Biol.">
        <title>The genome of Xylona heveae provides a window into fungal endophytism.</title>
        <authorList>
            <person name="Gazis R."/>
            <person name="Kuo A."/>
            <person name="Riley R."/>
            <person name="LaButti K."/>
            <person name="Lipzen A."/>
            <person name="Lin J."/>
            <person name="Amirebrahimi M."/>
            <person name="Hesse C.N."/>
            <person name="Spatafora J.W."/>
            <person name="Henrissat B."/>
            <person name="Hainaut M."/>
            <person name="Grigoriev I.V."/>
            <person name="Hibbett D.S."/>
        </authorList>
    </citation>
    <scope>NUCLEOTIDE SEQUENCE [LARGE SCALE GENOMIC DNA]</scope>
    <source>
        <strain evidence="2 3">TC161</strain>
    </source>
</reference>
<dbReference type="RefSeq" id="XP_018185279.1">
    <property type="nucleotide sequence ID" value="XM_018336553.1"/>
</dbReference>
<evidence type="ECO:0008006" key="4">
    <source>
        <dbReference type="Google" id="ProtNLM"/>
    </source>
</evidence>
<evidence type="ECO:0000313" key="3">
    <source>
        <dbReference type="Proteomes" id="UP000076632"/>
    </source>
</evidence>
<dbReference type="InterPro" id="IPR008942">
    <property type="entry name" value="ENTH_VHS"/>
</dbReference>
<proteinExistence type="predicted"/>
<evidence type="ECO:0000256" key="1">
    <source>
        <dbReference type="SAM" id="MobiDB-lite"/>
    </source>
</evidence>
<dbReference type="EMBL" id="KV407465">
    <property type="protein sequence ID" value="KZF19724.1"/>
    <property type="molecule type" value="Genomic_DNA"/>
</dbReference>
<dbReference type="InParanoid" id="A0A164ZZ01"/>
<dbReference type="AlphaFoldDB" id="A0A164ZZ01"/>
<dbReference type="GeneID" id="28901690"/>
<sequence>MQKLKESFKKRGSQDIGSRSSPGSPEGDVVKNVRSFCDSNAKQDEEILFLPVIVEAASASPTAAKEAAYVIRKVLVKDASRSQSQYNAIMLIRILSENPGPAFARGFDSKFQQAIQWTLRHCKHTSVHQFLCEVLDYLESRYGQDETFRPIIELWRKEKAHPENWQVKRTVCDSQWPLAANA</sequence>
<dbReference type="OMA" id="KAHPENW"/>
<dbReference type="Proteomes" id="UP000076632">
    <property type="component" value="Unassembled WGS sequence"/>
</dbReference>
<gene>
    <name evidence="2" type="ORF">L228DRAFT_39554</name>
</gene>
<feature type="compositionally biased region" description="Basic and acidic residues" evidence="1">
    <location>
        <begin position="1"/>
        <end position="13"/>
    </location>
</feature>
<keyword evidence="3" id="KW-1185">Reference proteome</keyword>
<dbReference type="OrthoDB" id="5393057at2759"/>
<protein>
    <recommendedName>
        <fullName evidence="4">VHS domain-containing protein</fullName>
    </recommendedName>
</protein>
<evidence type="ECO:0000313" key="2">
    <source>
        <dbReference type="EMBL" id="KZF19724.1"/>
    </source>
</evidence>
<dbReference type="Gene3D" id="1.25.40.90">
    <property type="match status" value="1"/>
</dbReference>
<organism evidence="2 3">
    <name type="scientific">Xylona heveae (strain CBS 132557 / TC161)</name>
    <dbReference type="NCBI Taxonomy" id="1328760"/>
    <lineage>
        <taxon>Eukaryota</taxon>
        <taxon>Fungi</taxon>
        <taxon>Dikarya</taxon>
        <taxon>Ascomycota</taxon>
        <taxon>Pezizomycotina</taxon>
        <taxon>Xylonomycetes</taxon>
        <taxon>Xylonales</taxon>
        <taxon>Xylonaceae</taxon>
        <taxon>Xylona</taxon>
    </lineage>
</organism>
<feature type="region of interest" description="Disordered" evidence="1">
    <location>
        <begin position="1"/>
        <end position="30"/>
    </location>
</feature>